<evidence type="ECO:0000313" key="1">
    <source>
        <dbReference type="EMBL" id="KAF2657002.1"/>
    </source>
</evidence>
<name>A0A6A6TBJ1_9PLEO</name>
<organism evidence="1 2">
    <name type="scientific">Lophiostoma macrostomum CBS 122681</name>
    <dbReference type="NCBI Taxonomy" id="1314788"/>
    <lineage>
        <taxon>Eukaryota</taxon>
        <taxon>Fungi</taxon>
        <taxon>Dikarya</taxon>
        <taxon>Ascomycota</taxon>
        <taxon>Pezizomycotina</taxon>
        <taxon>Dothideomycetes</taxon>
        <taxon>Pleosporomycetidae</taxon>
        <taxon>Pleosporales</taxon>
        <taxon>Lophiostomataceae</taxon>
        <taxon>Lophiostoma</taxon>
    </lineage>
</organism>
<dbReference type="AlphaFoldDB" id="A0A6A6TBJ1"/>
<sequence>QTFILCDSPRTAYPSDDITHSKSLPWMSTTSCPASFGGWPRSSRDMRSASRNRVKSWLRMLSVITLHTWLPWVCISRSAELWLGQWQQRLLPAVPSPRAPPALCVESSNIASSGPAHVVKPVFATAA</sequence>
<reference evidence="1" key="1">
    <citation type="journal article" date="2020" name="Stud. Mycol.">
        <title>101 Dothideomycetes genomes: a test case for predicting lifestyles and emergence of pathogens.</title>
        <authorList>
            <person name="Haridas S."/>
            <person name="Albert R."/>
            <person name="Binder M."/>
            <person name="Bloem J."/>
            <person name="Labutti K."/>
            <person name="Salamov A."/>
            <person name="Andreopoulos B."/>
            <person name="Baker S."/>
            <person name="Barry K."/>
            <person name="Bills G."/>
            <person name="Bluhm B."/>
            <person name="Cannon C."/>
            <person name="Castanera R."/>
            <person name="Culley D."/>
            <person name="Daum C."/>
            <person name="Ezra D."/>
            <person name="Gonzalez J."/>
            <person name="Henrissat B."/>
            <person name="Kuo A."/>
            <person name="Liang C."/>
            <person name="Lipzen A."/>
            <person name="Lutzoni F."/>
            <person name="Magnuson J."/>
            <person name="Mondo S."/>
            <person name="Nolan M."/>
            <person name="Ohm R."/>
            <person name="Pangilinan J."/>
            <person name="Park H.-J."/>
            <person name="Ramirez L."/>
            <person name="Alfaro M."/>
            <person name="Sun H."/>
            <person name="Tritt A."/>
            <person name="Yoshinaga Y."/>
            <person name="Zwiers L.-H."/>
            <person name="Turgeon B."/>
            <person name="Goodwin S."/>
            <person name="Spatafora J."/>
            <person name="Crous P."/>
            <person name="Grigoriev I."/>
        </authorList>
    </citation>
    <scope>NUCLEOTIDE SEQUENCE</scope>
    <source>
        <strain evidence="1">CBS 122681</strain>
    </source>
</reference>
<protein>
    <submittedName>
        <fullName evidence="1">Uncharacterized protein</fullName>
    </submittedName>
</protein>
<dbReference type="EMBL" id="MU004330">
    <property type="protein sequence ID" value="KAF2657002.1"/>
    <property type="molecule type" value="Genomic_DNA"/>
</dbReference>
<evidence type="ECO:0000313" key="2">
    <source>
        <dbReference type="Proteomes" id="UP000799324"/>
    </source>
</evidence>
<feature type="non-terminal residue" evidence="1">
    <location>
        <position position="127"/>
    </location>
</feature>
<accession>A0A6A6TBJ1</accession>
<proteinExistence type="predicted"/>
<feature type="non-terminal residue" evidence="1">
    <location>
        <position position="1"/>
    </location>
</feature>
<keyword evidence="2" id="KW-1185">Reference proteome</keyword>
<dbReference type="Proteomes" id="UP000799324">
    <property type="component" value="Unassembled WGS sequence"/>
</dbReference>
<gene>
    <name evidence="1" type="ORF">K491DRAFT_743559</name>
</gene>